<accession>A0ABW1ZSP1</accession>
<evidence type="ECO:0000313" key="1">
    <source>
        <dbReference type="EMBL" id="MFC6662710.1"/>
    </source>
</evidence>
<proteinExistence type="predicted"/>
<evidence type="ECO:0000313" key="2">
    <source>
        <dbReference type="Proteomes" id="UP001596317"/>
    </source>
</evidence>
<dbReference type="RefSeq" id="WP_224612438.1">
    <property type="nucleotide sequence ID" value="NZ_JAIQXV010000027.1"/>
</dbReference>
<protein>
    <submittedName>
        <fullName evidence="1">Uncharacterized protein</fullName>
    </submittedName>
</protein>
<keyword evidence="2" id="KW-1185">Reference proteome</keyword>
<gene>
    <name evidence="1" type="ORF">ACFP90_21910</name>
</gene>
<name>A0ABW1ZSP1_9DEIO</name>
<sequence>MHLPIERTLKAVHLAGRELGRDPTLPEIAEACAVRLKEIEGQVLELSRYGYTRLNQAGVRITDAGRAAAQRPGKLIAA</sequence>
<reference evidence="2" key="1">
    <citation type="journal article" date="2019" name="Int. J. Syst. Evol. Microbiol.">
        <title>The Global Catalogue of Microorganisms (GCM) 10K type strain sequencing project: providing services to taxonomists for standard genome sequencing and annotation.</title>
        <authorList>
            <consortium name="The Broad Institute Genomics Platform"/>
            <consortium name="The Broad Institute Genome Sequencing Center for Infectious Disease"/>
            <person name="Wu L."/>
            <person name="Ma J."/>
        </authorList>
    </citation>
    <scope>NUCLEOTIDE SEQUENCE [LARGE SCALE GENOMIC DNA]</scope>
    <source>
        <strain evidence="2">CCUG 63830</strain>
    </source>
</reference>
<dbReference type="EMBL" id="JBHSWB010000002">
    <property type="protein sequence ID" value="MFC6662710.1"/>
    <property type="molecule type" value="Genomic_DNA"/>
</dbReference>
<dbReference type="Proteomes" id="UP001596317">
    <property type="component" value="Unassembled WGS sequence"/>
</dbReference>
<organism evidence="1 2">
    <name type="scientific">Deinococcus multiflagellatus</name>
    <dbReference type="NCBI Taxonomy" id="1656887"/>
    <lineage>
        <taxon>Bacteria</taxon>
        <taxon>Thermotogati</taxon>
        <taxon>Deinococcota</taxon>
        <taxon>Deinococci</taxon>
        <taxon>Deinococcales</taxon>
        <taxon>Deinococcaceae</taxon>
        <taxon>Deinococcus</taxon>
    </lineage>
</organism>
<comment type="caution">
    <text evidence="1">The sequence shown here is derived from an EMBL/GenBank/DDBJ whole genome shotgun (WGS) entry which is preliminary data.</text>
</comment>